<dbReference type="EMBL" id="CP106735">
    <property type="protein sequence ID" value="UXX79635.1"/>
    <property type="molecule type" value="Genomic_DNA"/>
</dbReference>
<protein>
    <submittedName>
        <fullName evidence="1">Uncharacterized protein</fullName>
    </submittedName>
</protein>
<evidence type="ECO:0000313" key="2">
    <source>
        <dbReference type="Proteomes" id="UP001062165"/>
    </source>
</evidence>
<proteinExistence type="predicted"/>
<name>A0ABY6D1Z1_9BACT</name>
<sequence>MDIFFIVLAAAALFGLALLGASLGAIFVAWRQAKRSGLSVSFAEAQALTKFFDLEEEFLSACVQFKQIDPKVSVVDLVRHCMADGDTHKLLVHWKQLKAAHVQITLKSLVLYDLAGKDMDQLILNLNREYVLMIPEINEHGLSAYYYCKFKISGDSSGWITPDIQSFKTTIKEKITLAMLTGDLSDFEALAHFIQEEYLNEKFWKKLCHGQIIDQQIRISKG</sequence>
<organism evidence="1 2">
    <name type="scientific">Reichenbachiella carrageenanivorans</name>
    <dbReference type="NCBI Taxonomy" id="2979869"/>
    <lineage>
        <taxon>Bacteria</taxon>
        <taxon>Pseudomonadati</taxon>
        <taxon>Bacteroidota</taxon>
        <taxon>Cytophagia</taxon>
        <taxon>Cytophagales</taxon>
        <taxon>Reichenbachiellaceae</taxon>
        <taxon>Reichenbachiella</taxon>
    </lineage>
</organism>
<dbReference type="RefSeq" id="WP_263051366.1">
    <property type="nucleotide sequence ID" value="NZ_CP106735.1"/>
</dbReference>
<reference evidence="1" key="1">
    <citation type="submission" date="2022-10" db="EMBL/GenBank/DDBJ databases">
        <title>Comparative genomics and taxonomic characterization of three novel marine species of genus Reichenbachiella exhibiting antioxidant and polysaccharide degradation activities.</title>
        <authorList>
            <person name="Muhammad N."/>
            <person name="Lee Y.-J."/>
            <person name="Ko J."/>
            <person name="Kim S.-G."/>
        </authorList>
    </citation>
    <scope>NUCLEOTIDE SEQUENCE</scope>
    <source>
        <strain evidence="1">Wsw4-B4</strain>
    </source>
</reference>
<dbReference type="Proteomes" id="UP001062165">
    <property type="component" value="Chromosome"/>
</dbReference>
<evidence type="ECO:0000313" key="1">
    <source>
        <dbReference type="EMBL" id="UXX79635.1"/>
    </source>
</evidence>
<keyword evidence="2" id="KW-1185">Reference proteome</keyword>
<accession>A0ABY6D1Z1</accession>
<gene>
    <name evidence="1" type="ORF">N7E81_00735</name>
</gene>